<dbReference type="Proteomes" id="UP000178089">
    <property type="component" value="Unassembled WGS sequence"/>
</dbReference>
<organism evidence="1 2">
    <name type="scientific">Candidatus Taylorbacteria bacterium RIFCSPHIGHO2_12_FULL_45_16</name>
    <dbReference type="NCBI Taxonomy" id="1802315"/>
    <lineage>
        <taxon>Bacteria</taxon>
        <taxon>Candidatus Tayloriibacteriota</taxon>
    </lineage>
</organism>
<gene>
    <name evidence="1" type="ORF">A3F51_02320</name>
</gene>
<accession>A0A1G2MYD8</accession>
<comment type="caution">
    <text evidence="1">The sequence shown here is derived from an EMBL/GenBank/DDBJ whole genome shotgun (WGS) entry which is preliminary data.</text>
</comment>
<proteinExistence type="predicted"/>
<sequence length="137" mass="13839">MGVHVTPAGQPGTVARITAGMTTGAVTATGAGDPNPPGLLPLLMLLPADAVLHTVAVGIISAVGTASLPLGTVIVKVETLSEHDCVTYALVTPSTVKTFLSADVTVIADPVAIVIEKSDEPTSMDCRSADEPLTVRL</sequence>
<evidence type="ECO:0000313" key="2">
    <source>
        <dbReference type="Proteomes" id="UP000178089"/>
    </source>
</evidence>
<evidence type="ECO:0000313" key="1">
    <source>
        <dbReference type="EMBL" id="OHA28793.1"/>
    </source>
</evidence>
<protein>
    <submittedName>
        <fullName evidence="1">Uncharacterized protein</fullName>
    </submittedName>
</protein>
<dbReference type="AlphaFoldDB" id="A0A1G2MYD8"/>
<dbReference type="EMBL" id="MHRT01000007">
    <property type="protein sequence ID" value="OHA28793.1"/>
    <property type="molecule type" value="Genomic_DNA"/>
</dbReference>
<name>A0A1G2MYD8_9BACT</name>
<reference evidence="1 2" key="1">
    <citation type="journal article" date="2016" name="Nat. Commun.">
        <title>Thousands of microbial genomes shed light on interconnected biogeochemical processes in an aquifer system.</title>
        <authorList>
            <person name="Anantharaman K."/>
            <person name="Brown C.T."/>
            <person name="Hug L.A."/>
            <person name="Sharon I."/>
            <person name="Castelle C.J."/>
            <person name="Probst A.J."/>
            <person name="Thomas B.C."/>
            <person name="Singh A."/>
            <person name="Wilkins M.J."/>
            <person name="Karaoz U."/>
            <person name="Brodie E.L."/>
            <person name="Williams K.H."/>
            <person name="Hubbard S.S."/>
            <person name="Banfield J.F."/>
        </authorList>
    </citation>
    <scope>NUCLEOTIDE SEQUENCE [LARGE SCALE GENOMIC DNA]</scope>
</reference>